<accession>A0A401U696</accession>
<feature type="domain" description="CHRD" evidence="2">
    <location>
        <begin position="36"/>
        <end position="157"/>
    </location>
</feature>
<protein>
    <submittedName>
        <fullName evidence="3">CHRD domain-containing protein</fullName>
    </submittedName>
</protein>
<evidence type="ECO:0000256" key="1">
    <source>
        <dbReference type="SAM" id="SignalP"/>
    </source>
</evidence>
<keyword evidence="1" id="KW-0732">Signal</keyword>
<dbReference type="RefSeq" id="WP_127121084.1">
    <property type="nucleotide sequence ID" value="NZ_BHXQ01000001.1"/>
</dbReference>
<keyword evidence="4" id="KW-1185">Reference proteome</keyword>
<evidence type="ECO:0000313" key="4">
    <source>
        <dbReference type="Proteomes" id="UP000288227"/>
    </source>
</evidence>
<dbReference type="OrthoDB" id="571052at2"/>
<feature type="chain" id="PRO_5019033444" evidence="1">
    <location>
        <begin position="25"/>
        <end position="160"/>
    </location>
</feature>
<evidence type="ECO:0000313" key="3">
    <source>
        <dbReference type="EMBL" id="GCC50451.1"/>
    </source>
</evidence>
<proteinExistence type="predicted"/>
<comment type="caution">
    <text evidence="3">The sequence shown here is derived from an EMBL/GenBank/DDBJ whole genome shotgun (WGS) entry which is preliminary data.</text>
</comment>
<name>A0A401U696_9BACT</name>
<sequence length="160" mass="16442">MKVGQGWKVMLMMAVVALSVMTMSCDDDDDNNATGKNYNITGSANGTQVVPAISGTGTGTMTGTYNPNTRVLNYTNSWAGLSGAPTGGGFYSGASGVNGATVGTPWAYNGSTTATGSSSGNMTLTESQEQQLLGGNMYYGYNTATNTNGEIRGQITTQVQ</sequence>
<reference evidence="3 4" key="1">
    <citation type="submission" date="2018-11" db="EMBL/GenBank/DDBJ databases">
        <title>Chryseotalea sanarue gen. nov., sp., nov., a member of the family Cytophagaceae, isolated from a brackish lake in Hamamatsu Japan.</title>
        <authorList>
            <person name="Maejima Y."/>
            <person name="Iino T."/>
            <person name="Muraguchi Y."/>
            <person name="Fukuda K."/>
            <person name="Ohkuma M."/>
            <person name="Moriuchi R."/>
            <person name="Dohra H."/>
            <person name="Kimbara K."/>
            <person name="Shintani M."/>
        </authorList>
    </citation>
    <scope>NUCLEOTIDE SEQUENCE [LARGE SCALE GENOMIC DNA]</scope>
    <source>
        <strain evidence="3 4">Ys</strain>
    </source>
</reference>
<dbReference type="Proteomes" id="UP000288227">
    <property type="component" value="Unassembled WGS sequence"/>
</dbReference>
<dbReference type="EMBL" id="BHXQ01000001">
    <property type="protein sequence ID" value="GCC50451.1"/>
    <property type="molecule type" value="Genomic_DNA"/>
</dbReference>
<feature type="signal peptide" evidence="1">
    <location>
        <begin position="1"/>
        <end position="24"/>
    </location>
</feature>
<organism evidence="3 4">
    <name type="scientific">Chryseotalea sanaruensis</name>
    <dbReference type="NCBI Taxonomy" id="2482724"/>
    <lineage>
        <taxon>Bacteria</taxon>
        <taxon>Pseudomonadati</taxon>
        <taxon>Bacteroidota</taxon>
        <taxon>Cytophagia</taxon>
        <taxon>Cytophagales</taxon>
        <taxon>Chryseotaleaceae</taxon>
        <taxon>Chryseotalea</taxon>
    </lineage>
</organism>
<gene>
    <name evidence="3" type="ORF">SanaruYs_06660</name>
</gene>
<dbReference type="Pfam" id="PF07452">
    <property type="entry name" value="CHRD"/>
    <property type="match status" value="1"/>
</dbReference>
<dbReference type="PROSITE" id="PS51257">
    <property type="entry name" value="PROKAR_LIPOPROTEIN"/>
    <property type="match status" value="1"/>
</dbReference>
<evidence type="ECO:0000259" key="2">
    <source>
        <dbReference type="SMART" id="SM00754"/>
    </source>
</evidence>
<dbReference type="InterPro" id="IPR010895">
    <property type="entry name" value="CHRD"/>
</dbReference>
<dbReference type="AlphaFoldDB" id="A0A401U696"/>
<dbReference type="SMART" id="SM00754">
    <property type="entry name" value="CHRD"/>
    <property type="match status" value="1"/>
</dbReference>